<dbReference type="Pfam" id="PF09476">
    <property type="entry name" value="Pilus_CpaD"/>
    <property type="match status" value="1"/>
</dbReference>
<evidence type="ECO:0000313" key="3">
    <source>
        <dbReference type="EMBL" id="RHW17341.1"/>
    </source>
</evidence>
<keyword evidence="4" id="KW-1185">Reference proteome</keyword>
<name>A0A396RUG3_9SPHN</name>
<dbReference type="RefSeq" id="WP_118864089.1">
    <property type="nucleotide sequence ID" value="NZ_QWLV01000004.1"/>
</dbReference>
<evidence type="ECO:0000256" key="2">
    <source>
        <dbReference type="SAM" id="SignalP"/>
    </source>
</evidence>
<evidence type="ECO:0000256" key="1">
    <source>
        <dbReference type="SAM" id="MobiDB-lite"/>
    </source>
</evidence>
<feature type="signal peptide" evidence="2">
    <location>
        <begin position="1"/>
        <end position="21"/>
    </location>
</feature>
<gene>
    <name evidence="3" type="ORF">D1610_10200</name>
</gene>
<feature type="chain" id="PRO_5017404569" evidence="2">
    <location>
        <begin position="22"/>
        <end position="216"/>
    </location>
</feature>
<keyword evidence="2" id="KW-0732">Signal</keyword>
<dbReference type="PROSITE" id="PS51257">
    <property type="entry name" value="PROKAR_LIPOPROTEIN"/>
    <property type="match status" value="1"/>
</dbReference>
<reference evidence="3 4" key="1">
    <citation type="submission" date="2018-08" db="EMBL/GenBank/DDBJ databases">
        <title>The multiple taxonomic identification of Sphingomonas gilva.</title>
        <authorList>
            <person name="Zhu D."/>
            <person name="Zheng S."/>
        </authorList>
    </citation>
    <scope>NUCLEOTIDE SEQUENCE [LARGE SCALE GENOMIC DNA]</scope>
    <source>
        <strain evidence="3 4">ZDH117</strain>
    </source>
</reference>
<proteinExistence type="predicted"/>
<protein>
    <submittedName>
        <fullName evidence="3">Pilus assembly protein CpaD</fullName>
    </submittedName>
</protein>
<sequence length="216" mass="22090">MQRLLASTGLLIATLGLAACAGTENRGVESVQQPVVSRADYALDLGVHGDGLGMGEPSRLSGWLASMKLGYGDRLSIDDGGAYNTGVRADIARQAARHGILVSDAAPVTVGAVAPGTVRVIVTRSRAEVPGCPDYSRMSQPNFDAHASSNFGCGTNSNLAAMVANPEDLVRGQDRPLVYDAGRGTKAIDTYREAEPTGKGGLKSESATGGSGGGSN</sequence>
<dbReference type="OrthoDB" id="9802674at2"/>
<dbReference type="AlphaFoldDB" id="A0A396RUG3"/>
<organism evidence="3 4">
    <name type="scientific">Sphingomonas gilva</name>
    <dbReference type="NCBI Taxonomy" id="2305907"/>
    <lineage>
        <taxon>Bacteria</taxon>
        <taxon>Pseudomonadati</taxon>
        <taxon>Pseudomonadota</taxon>
        <taxon>Alphaproteobacteria</taxon>
        <taxon>Sphingomonadales</taxon>
        <taxon>Sphingomonadaceae</taxon>
        <taxon>Sphingomonas</taxon>
    </lineage>
</organism>
<dbReference type="EMBL" id="QWLV01000004">
    <property type="protein sequence ID" value="RHW17341.1"/>
    <property type="molecule type" value="Genomic_DNA"/>
</dbReference>
<accession>A0A396RUG3</accession>
<dbReference type="Proteomes" id="UP000266693">
    <property type="component" value="Unassembled WGS sequence"/>
</dbReference>
<evidence type="ECO:0000313" key="4">
    <source>
        <dbReference type="Proteomes" id="UP000266693"/>
    </source>
</evidence>
<comment type="caution">
    <text evidence="3">The sequence shown here is derived from an EMBL/GenBank/DDBJ whole genome shotgun (WGS) entry which is preliminary data.</text>
</comment>
<feature type="region of interest" description="Disordered" evidence="1">
    <location>
        <begin position="188"/>
        <end position="216"/>
    </location>
</feature>
<dbReference type="InterPro" id="IPR019027">
    <property type="entry name" value="Pilus_biogenesis_CpaD-related"/>
</dbReference>